<dbReference type="GO" id="GO:0003729">
    <property type="term" value="F:mRNA binding"/>
    <property type="evidence" value="ECO:0007669"/>
    <property type="project" value="InterPro"/>
</dbReference>
<accession>A0AAV7X4J9</accession>
<evidence type="ECO:0000256" key="3">
    <source>
        <dbReference type="ARBA" id="ARBA00022884"/>
    </source>
</evidence>
<dbReference type="SMART" id="SM00360">
    <property type="entry name" value="RRM"/>
    <property type="match status" value="1"/>
</dbReference>
<feature type="domain" description="RRM" evidence="7">
    <location>
        <begin position="254"/>
        <end position="332"/>
    </location>
</feature>
<evidence type="ECO:0000256" key="4">
    <source>
        <dbReference type="ARBA" id="ARBA00030574"/>
    </source>
</evidence>
<evidence type="ECO:0000313" key="9">
    <source>
        <dbReference type="Proteomes" id="UP001075354"/>
    </source>
</evidence>
<feature type="compositionally biased region" description="Basic residues" evidence="6">
    <location>
        <begin position="224"/>
        <end position="233"/>
    </location>
</feature>
<feature type="compositionally biased region" description="Pro residues" evidence="6">
    <location>
        <begin position="208"/>
        <end position="217"/>
    </location>
</feature>
<evidence type="ECO:0000259" key="7">
    <source>
        <dbReference type="PROSITE" id="PS50102"/>
    </source>
</evidence>
<dbReference type="PROSITE" id="PS50102">
    <property type="entry name" value="RRM"/>
    <property type="match status" value="1"/>
</dbReference>
<comment type="caution">
    <text evidence="8">The sequence shown here is derived from an EMBL/GenBank/DDBJ whole genome shotgun (WGS) entry which is preliminary data.</text>
</comment>
<dbReference type="InterPro" id="IPR012677">
    <property type="entry name" value="Nucleotide-bd_a/b_plait_sf"/>
</dbReference>
<reference evidence="8" key="1">
    <citation type="submission" date="2022-12" db="EMBL/GenBank/DDBJ databases">
        <title>Chromosome-level genome assembly of the bean flower thrips Megalurothrips usitatus.</title>
        <authorList>
            <person name="Ma L."/>
            <person name="Liu Q."/>
            <person name="Li H."/>
            <person name="Cai W."/>
        </authorList>
    </citation>
    <scope>NUCLEOTIDE SEQUENCE</scope>
    <source>
        <strain evidence="8">Cailab_2022a</strain>
    </source>
</reference>
<organism evidence="8 9">
    <name type="scientific">Megalurothrips usitatus</name>
    <name type="common">bean blossom thrips</name>
    <dbReference type="NCBI Taxonomy" id="439358"/>
    <lineage>
        <taxon>Eukaryota</taxon>
        <taxon>Metazoa</taxon>
        <taxon>Ecdysozoa</taxon>
        <taxon>Arthropoda</taxon>
        <taxon>Hexapoda</taxon>
        <taxon>Insecta</taxon>
        <taxon>Pterygota</taxon>
        <taxon>Neoptera</taxon>
        <taxon>Paraneoptera</taxon>
        <taxon>Thysanoptera</taxon>
        <taxon>Terebrantia</taxon>
        <taxon>Thripoidea</taxon>
        <taxon>Thripidae</taxon>
        <taxon>Megalurothrips</taxon>
    </lineage>
</organism>
<keyword evidence="3 5" id="KW-0694">RNA-binding</keyword>
<dbReference type="SUPFAM" id="SSF54928">
    <property type="entry name" value="RNA-binding domain, RBD"/>
    <property type="match status" value="1"/>
</dbReference>
<name>A0AAV7X4J9_9NEOP</name>
<dbReference type="CDD" id="cd12383">
    <property type="entry name" value="RRM_RBM42"/>
    <property type="match status" value="1"/>
</dbReference>
<evidence type="ECO:0000256" key="6">
    <source>
        <dbReference type="SAM" id="MobiDB-lite"/>
    </source>
</evidence>
<gene>
    <name evidence="8" type="ORF">ONE63_004918</name>
</gene>
<dbReference type="Pfam" id="PF00076">
    <property type="entry name" value="RRM_1"/>
    <property type="match status" value="1"/>
</dbReference>
<evidence type="ECO:0000256" key="1">
    <source>
        <dbReference type="ARBA" id="ARBA00007408"/>
    </source>
</evidence>
<dbReference type="Gene3D" id="3.30.70.330">
    <property type="match status" value="1"/>
</dbReference>
<dbReference type="Proteomes" id="UP001075354">
    <property type="component" value="Chromosome 16"/>
</dbReference>
<sequence length="357" mass="39900">MAVYNDEKLRAMEDEMNRFEEEIGLPILPPPPPPQMPQLPAVIGANTYHQVQRQLEEQQLGPGMGIPVPMAGYPTVVGIPPPPPPPPMLVPQQVRMRPPIRPSMRPMAVEQSAYQSAPYMNHMGPSMLPAQPTPPMQPAPSVVSATPMMYAPQVSEPQIPANMMDQGVYHPPEVLSIPPTPIIPEIIPSVSSVDLNIDRRMKPKVIPIIPPIPPPPMLDDMGPSKKKKNKKTVRQAGGQSWEDPSLLEWEEDDFRLFCGDLGNDVTDDILTRTFSKYPSFLRAKVVRDKRTNKTKGFGFVSFKDPQDFTRAMKEMNGRYVGSRPIKLRKSTWRNRSADVVRKKEKEKAALIGLLTGK</sequence>
<dbReference type="InterPro" id="IPR035979">
    <property type="entry name" value="RBD_domain_sf"/>
</dbReference>
<keyword evidence="9" id="KW-1185">Reference proteome</keyword>
<dbReference type="InterPro" id="IPR034215">
    <property type="entry name" value="RBM42_RRM"/>
</dbReference>
<proteinExistence type="inferred from homology"/>
<dbReference type="PANTHER" id="PTHR47640:SF11">
    <property type="entry name" value="RNA-BINDING PROTEIN 42"/>
    <property type="match status" value="1"/>
</dbReference>
<evidence type="ECO:0000256" key="5">
    <source>
        <dbReference type="PROSITE-ProRule" id="PRU00176"/>
    </source>
</evidence>
<feature type="region of interest" description="Disordered" evidence="6">
    <location>
        <begin position="206"/>
        <end position="242"/>
    </location>
</feature>
<evidence type="ECO:0000313" key="8">
    <source>
        <dbReference type="EMBL" id="KAJ1519649.1"/>
    </source>
</evidence>
<dbReference type="AlphaFoldDB" id="A0AAV7X4J9"/>
<protein>
    <recommendedName>
        <fullName evidence="2">RNA-binding protein 42</fullName>
    </recommendedName>
    <alternativeName>
        <fullName evidence="4">RNA-binding motif protein 42</fullName>
    </alternativeName>
</protein>
<dbReference type="InterPro" id="IPR000504">
    <property type="entry name" value="RRM_dom"/>
</dbReference>
<dbReference type="EMBL" id="JAPTSV010000016">
    <property type="protein sequence ID" value="KAJ1519649.1"/>
    <property type="molecule type" value="Genomic_DNA"/>
</dbReference>
<dbReference type="PANTHER" id="PTHR47640">
    <property type="entry name" value="TRNA SELENOCYSTEINE 1-ASSOCIATED PROTEIN 1-RELATED-RELATED"/>
    <property type="match status" value="1"/>
</dbReference>
<comment type="similarity">
    <text evidence="1">Belongs to the RRM RBM42 family.</text>
</comment>
<evidence type="ECO:0000256" key="2">
    <source>
        <dbReference type="ARBA" id="ARBA00015192"/>
    </source>
</evidence>
<dbReference type="InterPro" id="IPR050825">
    <property type="entry name" value="RBM42_RBP45_47-like"/>
</dbReference>